<dbReference type="Pfam" id="PF03741">
    <property type="entry name" value="TerC"/>
    <property type="match status" value="1"/>
</dbReference>
<dbReference type="PANTHER" id="PTHR30238">
    <property type="entry name" value="MEMBRANE BOUND PREDICTED REDOX MODULATOR"/>
    <property type="match status" value="1"/>
</dbReference>
<name>D9XL96_9ACTN</name>
<dbReference type="AlphaFoldDB" id="D9XL96"/>
<dbReference type="InterPro" id="IPR005496">
    <property type="entry name" value="Integral_membrane_TerC"/>
</dbReference>
<feature type="transmembrane region" description="Helical" evidence="7">
    <location>
        <begin position="6"/>
        <end position="30"/>
    </location>
</feature>
<dbReference type="EMBL" id="GG657758">
    <property type="protein sequence ID" value="EFL40292.1"/>
    <property type="molecule type" value="Genomic_DNA"/>
</dbReference>
<feature type="region of interest" description="Disordered" evidence="6">
    <location>
        <begin position="81"/>
        <end position="115"/>
    </location>
</feature>
<reference evidence="8" key="1">
    <citation type="submission" date="2009-02" db="EMBL/GenBank/DDBJ databases">
        <title>Annotation of Streptomyces griseoflavus strain Tu4000.</title>
        <authorList>
            <consortium name="The Broad Institute Genome Sequencing Platform"/>
            <consortium name="Broad Institute Microbial Sequencing Center"/>
            <person name="Fischbach M."/>
            <person name="Godfrey P."/>
            <person name="Ward D."/>
            <person name="Young S."/>
            <person name="Zeng Q."/>
            <person name="Koehrsen M."/>
            <person name="Alvarado L."/>
            <person name="Berlin A.M."/>
            <person name="Bochicchio J."/>
            <person name="Borenstein D."/>
            <person name="Chapman S.B."/>
            <person name="Chen Z."/>
            <person name="Engels R."/>
            <person name="Freedman E."/>
            <person name="Gellesch M."/>
            <person name="Goldberg J."/>
            <person name="Griggs A."/>
            <person name="Gujja S."/>
            <person name="Heilman E.R."/>
            <person name="Heiman D.I."/>
            <person name="Hepburn T.A."/>
            <person name="Howarth C."/>
            <person name="Jen D."/>
            <person name="Larson L."/>
            <person name="Lewis B."/>
            <person name="Mehta T."/>
            <person name="Park D."/>
            <person name="Pearson M."/>
            <person name="Richards J."/>
            <person name="Roberts A."/>
            <person name="Saif S."/>
            <person name="Shea T.D."/>
            <person name="Shenoy N."/>
            <person name="Sisk P."/>
            <person name="Stolte C."/>
            <person name="Sykes S.N."/>
            <person name="Thomson T."/>
            <person name="Walk T."/>
            <person name="White J."/>
            <person name="Yandava C."/>
            <person name="Straight P."/>
            <person name="Clardy J."/>
            <person name="Hung D."/>
            <person name="Kolter R."/>
            <person name="Mekalanos J."/>
            <person name="Walker S."/>
            <person name="Walsh C.T."/>
            <person name="Wieland-Brown L.C."/>
            <person name="Haas B."/>
            <person name="Nusbaum C."/>
            <person name="Birren B."/>
        </authorList>
    </citation>
    <scope>NUCLEOTIDE SEQUENCE [LARGE SCALE GENOMIC DNA]</scope>
    <source>
        <strain evidence="8">Tu4000</strain>
    </source>
</reference>
<evidence type="ECO:0000256" key="5">
    <source>
        <dbReference type="ARBA" id="ARBA00023136"/>
    </source>
</evidence>
<dbReference type="Proteomes" id="UP000002968">
    <property type="component" value="Unassembled WGS sequence"/>
</dbReference>
<evidence type="ECO:0000256" key="6">
    <source>
        <dbReference type="SAM" id="MobiDB-lite"/>
    </source>
</evidence>
<dbReference type="STRING" id="467200.SSRG_03096"/>
<keyword evidence="9" id="KW-1185">Reference proteome</keyword>
<evidence type="ECO:0000256" key="1">
    <source>
        <dbReference type="ARBA" id="ARBA00004141"/>
    </source>
</evidence>
<dbReference type="HOGENOM" id="CLU_2107623_0_0_11"/>
<gene>
    <name evidence="8" type="ORF">SSRG_03096</name>
</gene>
<evidence type="ECO:0000256" key="4">
    <source>
        <dbReference type="ARBA" id="ARBA00022989"/>
    </source>
</evidence>
<keyword evidence="4 7" id="KW-1133">Transmembrane helix</keyword>
<evidence type="ECO:0000256" key="7">
    <source>
        <dbReference type="SAM" id="Phobius"/>
    </source>
</evidence>
<evidence type="ECO:0000313" key="9">
    <source>
        <dbReference type="Proteomes" id="UP000002968"/>
    </source>
</evidence>
<evidence type="ECO:0000313" key="8">
    <source>
        <dbReference type="EMBL" id="EFL40292.1"/>
    </source>
</evidence>
<dbReference type="GO" id="GO:0016020">
    <property type="term" value="C:membrane"/>
    <property type="evidence" value="ECO:0007669"/>
    <property type="project" value="UniProtKB-SubCell"/>
</dbReference>
<proteinExistence type="inferred from homology"/>
<feature type="compositionally biased region" description="Low complexity" evidence="6">
    <location>
        <begin position="105"/>
        <end position="115"/>
    </location>
</feature>
<keyword evidence="3 7" id="KW-0812">Transmembrane</keyword>
<evidence type="ECO:0000256" key="3">
    <source>
        <dbReference type="ARBA" id="ARBA00022692"/>
    </source>
</evidence>
<comment type="similarity">
    <text evidence="2">Belongs to the TerC family.</text>
</comment>
<evidence type="ECO:0000256" key="2">
    <source>
        <dbReference type="ARBA" id="ARBA00007511"/>
    </source>
</evidence>
<comment type="subcellular location">
    <subcellularLocation>
        <location evidence="1">Membrane</location>
        <topology evidence="1">Multi-pass membrane protein</topology>
    </subcellularLocation>
</comment>
<protein>
    <submittedName>
        <fullName evidence="8">TerC family membrane protein</fullName>
    </submittedName>
</protein>
<accession>D9XL96</accession>
<keyword evidence="5 7" id="KW-0472">Membrane</keyword>
<dbReference type="PANTHER" id="PTHR30238:SF0">
    <property type="entry name" value="THYLAKOID MEMBRANE PROTEIN TERC, CHLOROPLASTIC"/>
    <property type="match status" value="1"/>
</dbReference>
<organism evidence="8 9">
    <name type="scientific">Streptomyces griseoflavus Tu4000</name>
    <dbReference type="NCBI Taxonomy" id="467200"/>
    <lineage>
        <taxon>Bacteria</taxon>
        <taxon>Bacillati</taxon>
        <taxon>Actinomycetota</taxon>
        <taxon>Actinomycetes</taxon>
        <taxon>Kitasatosporales</taxon>
        <taxon>Streptomycetaceae</taxon>
        <taxon>Streptomyces</taxon>
    </lineage>
</organism>
<sequence>MFRLVFIFVGAELLQVFFWTAYLFGAFLIWTGYKMAVSKDEEVHPDRNIVVRLVKRMIPTDPTFHGGRVLHEDPRCAERVPATSAAACGPSGGVPAGGPPPAPSARPSSGPGHCR</sequence>